<dbReference type="InterPro" id="IPR025158">
    <property type="entry name" value="Mg_chelat-rel_C"/>
</dbReference>
<dbReference type="Proteomes" id="UP000177838">
    <property type="component" value="Unassembled WGS sequence"/>
</dbReference>
<proteinExistence type="inferred from homology"/>
<accession>A0A1G2QHN1</accession>
<dbReference type="Pfam" id="PF13335">
    <property type="entry name" value="Mg_chelatase_C"/>
    <property type="match status" value="1"/>
</dbReference>
<dbReference type="PANTHER" id="PTHR32039:SF7">
    <property type="entry name" value="COMPETENCE PROTEIN COMM"/>
    <property type="match status" value="1"/>
</dbReference>
<dbReference type="GO" id="GO:0005524">
    <property type="term" value="F:ATP binding"/>
    <property type="evidence" value="ECO:0007669"/>
    <property type="project" value="UniProtKB-KW"/>
</dbReference>
<dbReference type="AlphaFoldDB" id="A0A1G2QHN1"/>
<dbReference type="Gene3D" id="3.40.50.300">
    <property type="entry name" value="P-loop containing nucleotide triphosphate hydrolases"/>
    <property type="match status" value="1"/>
</dbReference>
<protein>
    <submittedName>
        <fullName evidence="5">Magnesium chelatase</fullName>
    </submittedName>
</protein>
<dbReference type="GO" id="GO:0003677">
    <property type="term" value="F:DNA binding"/>
    <property type="evidence" value="ECO:0007669"/>
    <property type="project" value="InterPro"/>
</dbReference>
<dbReference type="SMART" id="SM00382">
    <property type="entry name" value="AAA"/>
    <property type="match status" value="1"/>
</dbReference>
<dbReference type="PRINTS" id="PR01657">
    <property type="entry name" value="MCMFAMILY"/>
</dbReference>
<dbReference type="InterPro" id="IPR014721">
    <property type="entry name" value="Ribsml_uS5_D2-typ_fold_subgr"/>
</dbReference>
<dbReference type="EMBL" id="MHTK01000002">
    <property type="protein sequence ID" value="OHA60144.1"/>
    <property type="molecule type" value="Genomic_DNA"/>
</dbReference>
<comment type="caution">
    <text evidence="5">The sequence shown here is derived from an EMBL/GenBank/DDBJ whole genome shotgun (WGS) entry which is preliminary data.</text>
</comment>
<dbReference type="InterPro" id="IPR045006">
    <property type="entry name" value="CHLI-like"/>
</dbReference>
<evidence type="ECO:0000313" key="5">
    <source>
        <dbReference type="EMBL" id="OHA60144.1"/>
    </source>
</evidence>
<feature type="domain" description="MCM C-terminal AAA(+) ATPase" evidence="4">
    <location>
        <begin position="298"/>
        <end position="404"/>
    </location>
</feature>
<evidence type="ECO:0000313" key="6">
    <source>
        <dbReference type="Proteomes" id="UP000177838"/>
    </source>
</evidence>
<dbReference type="PROSITE" id="PS50051">
    <property type="entry name" value="MCM_2"/>
    <property type="match status" value="1"/>
</dbReference>
<evidence type="ECO:0000256" key="3">
    <source>
        <dbReference type="ARBA" id="ARBA00022840"/>
    </source>
</evidence>
<dbReference type="PANTHER" id="PTHR32039">
    <property type="entry name" value="MAGNESIUM-CHELATASE SUBUNIT CHLI"/>
    <property type="match status" value="1"/>
</dbReference>
<evidence type="ECO:0000256" key="2">
    <source>
        <dbReference type="ARBA" id="ARBA00022741"/>
    </source>
</evidence>
<dbReference type="Pfam" id="PF01078">
    <property type="entry name" value="Mg_chelatase"/>
    <property type="match status" value="1"/>
</dbReference>
<dbReference type="InterPro" id="IPR004482">
    <property type="entry name" value="Mg_chelat-rel"/>
</dbReference>
<evidence type="ECO:0000256" key="1">
    <source>
        <dbReference type="ARBA" id="ARBA00006354"/>
    </source>
</evidence>
<keyword evidence="3" id="KW-0067">ATP-binding</keyword>
<reference evidence="5 6" key="1">
    <citation type="journal article" date="2016" name="Nat. Commun.">
        <title>Thousands of microbial genomes shed light on interconnected biogeochemical processes in an aquifer system.</title>
        <authorList>
            <person name="Anantharaman K."/>
            <person name="Brown C.T."/>
            <person name="Hug L.A."/>
            <person name="Sharon I."/>
            <person name="Castelle C.J."/>
            <person name="Probst A.J."/>
            <person name="Thomas B.C."/>
            <person name="Singh A."/>
            <person name="Wilkins M.J."/>
            <person name="Karaoz U."/>
            <person name="Brodie E.L."/>
            <person name="Williams K.H."/>
            <person name="Hubbard S.S."/>
            <person name="Banfield J.F."/>
        </authorList>
    </citation>
    <scope>NUCLEOTIDE SEQUENCE [LARGE SCALE GENOMIC DNA]</scope>
</reference>
<sequence length="512" mass="55529">MFATTNSVQLIGLVADVIGIEVDIGKGLHSFSLVGLPDKAVEEAKDRLNAAIKNSGFKAPARGNRKVIISLSPADLKKSGTHFDLGMALAYLKATKEIDFNSEDKIFIGELALDGQIRPVRGILFLTQKAQAAGFSEIFVPAANAREAALISGIIVRPCSTLKEVTAHLSSKPDQNTELNFDLKPTRPTRLKTVAPKAEIDFSEVKSQTAAKRGLVIAAAGGHNVAMFGPPGTGKTMLARAFTGILPPLSLAEILETTGIHSAAGTSRGLVTTPPFRAPHHTSSYVALVGGGATPKPGEITLAHHGVLFLDEFAEFDKRVIESLRQPLEDRKITVARAKHSLEFPARFILVAAMNPCPCGWRGSRQRECVCGPQALNRYERKLSGPIIDRIDVWLHVAEVKHEDLLRSNETESSTTLQHQVMAARQLQAARLKDSGLTTNAEMSNRHIKALAPLSADLENLLNRSAGRLGLSARAYHRVIKLARTIADLDQEKNIKEPHLLEALSYRPKIQN</sequence>
<keyword evidence="2" id="KW-0547">Nucleotide-binding</keyword>
<dbReference type="STRING" id="1802439.A2589_00495"/>
<gene>
    <name evidence="5" type="ORF">A2589_00495</name>
</gene>
<dbReference type="Pfam" id="PF13541">
    <property type="entry name" value="ChlI"/>
    <property type="match status" value="1"/>
</dbReference>
<dbReference type="Gene3D" id="3.30.230.10">
    <property type="match status" value="1"/>
</dbReference>
<comment type="similarity">
    <text evidence="1">Belongs to the Mg-chelatase subunits D/I family. ComM subfamily.</text>
</comment>
<evidence type="ECO:0000259" key="4">
    <source>
        <dbReference type="PROSITE" id="PS50051"/>
    </source>
</evidence>
<dbReference type="InterPro" id="IPR020568">
    <property type="entry name" value="Ribosomal_Su5_D2-typ_SF"/>
</dbReference>
<organism evidence="5 6">
    <name type="scientific">Candidatus Vogelbacteria bacterium RIFOXYD1_FULL_46_19</name>
    <dbReference type="NCBI Taxonomy" id="1802439"/>
    <lineage>
        <taxon>Bacteria</taxon>
        <taxon>Candidatus Vogeliibacteriota</taxon>
    </lineage>
</organism>
<dbReference type="InterPro" id="IPR027417">
    <property type="entry name" value="P-loop_NTPase"/>
</dbReference>
<dbReference type="SUPFAM" id="SSF52540">
    <property type="entry name" value="P-loop containing nucleoside triphosphate hydrolases"/>
    <property type="match status" value="1"/>
</dbReference>
<dbReference type="SUPFAM" id="SSF54211">
    <property type="entry name" value="Ribosomal protein S5 domain 2-like"/>
    <property type="match status" value="1"/>
</dbReference>
<name>A0A1G2QHN1_9BACT</name>
<dbReference type="NCBIfam" id="TIGR00368">
    <property type="entry name" value="YifB family Mg chelatase-like AAA ATPase"/>
    <property type="match status" value="1"/>
</dbReference>
<dbReference type="InterPro" id="IPR003593">
    <property type="entry name" value="AAA+_ATPase"/>
</dbReference>
<dbReference type="InterPro" id="IPR001208">
    <property type="entry name" value="MCM_dom"/>
</dbReference>
<dbReference type="InterPro" id="IPR000523">
    <property type="entry name" value="Mg_chelatse_chII-like_cat_dom"/>
</dbReference>